<keyword evidence="8" id="KW-1185">Reference proteome</keyword>
<comment type="catalytic activity">
    <reaction evidence="1 5">
        <text>a beta-lactam + H2O = a substituted beta-amino acid</text>
        <dbReference type="Rhea" id="RHEA:20401"/>
        <dbReference type="ChEBI" id="CHEBI:15377"/>
        <dbReference type="ChEBI" id="CHEBI:35627"/>
        <dbReference type="ChEBI" id="CHEBI:140347"/>
        <dbReference type="EC" id="3.5.2.6"/>
    </reaction>
</comment>
<sequence>MTDALYGDGPLASRLRELPASRHPVVAACVVSPEGVSVASRGAGLDADFEIGSISKGITGLLYADAIVRGEVNSDSTLGELLPLGDVPAARLPLDALSTHTSGLPRLPRSAQPWRRTVALWRHGTNPYGENLAQLLDQARDVRVGTPRPRYSNLGFELLGHAVARAAGTGYAELVQRRIVGPLGLERCYVPAGPDELRPGALAGRSRRGRVREPWTGEAIGPAGGVRASIADMARLLASLLDGSAAGVAALDPVAPFGRGARIGAAWITMVVKGRPITWHNGGTGGFRSWLGVDRAAGAGVVVLSATSVSVDRYGLALLLERATSAHQGAGESR</sequence>
<dbReference type="RefSeq" id="WP_163732916.1">
    <property type="nucleotide sequence ID" value="NZ_JAAGOA010000002.1"/>
</dbReference>
<name>A0A6L9S3B1_9ACTN</name>
<dbReference type="PANTHER" id="PTHR46825:SF9">
    <property type="entry name" value="BETA-LACTAMASE-RELATED DOMAIN-CONTAINING PROTEIN"/>
    <property type="match status" value="1"/>
</dbReference>
<evidence type="ECO:0000313" key="8">
    <source>
        <dbReference type="Proteomes" id="UP000475214"/>
    </source>
</evidence>
<evidence type="ECO:0000256" key="5">
    <source>
        <dbReference type="RuleBase" id="RU361140"/>
    </source>
</evidence>
<reference evidence="7 8" key="1">
    <citation type="submission" date="2020-02" db="EMBL/GenBank/DDBJ databases">
        <authorList>
            <person name="Li X.-J."/>
            <person name="Han X.-M."/>
        </authorList>
    </citation>
    <scope>NUCLEOTIDE SEQUENCE [LARGE SCALE GENOMIC DNA]</scope>
    <source>
        <strain evidence="7 8">CCTCC AB 2017055</strain>
    </source>
</reference>
<dbReference type="EMBL" id="JAAGOA010000002">
    <property type="protein sequence ID" value="NED99310.1"/>
    <property type="molecule type" value="Genomic_DNA"/>
</dbReference>
<dbReference type="GO" id="GO:0017001">
    <property type="term" value="P:antibiotic catabolic process"/>
    <property type="evidence" value="ECO:0007669"/>
    <property type="project" value="InterPro"/>
</dbReference>
<evidence type="ECO:0000256" key="4">
    <source>
        <dbReference type="ARBA" id="ARBA00023251"/>
    </source>
</evidence>
<dbReference type="AlphaFoldDB" id="A0A6L9S3B1"/>
<comment type="similarity">
    <text evidence="2 5">Belongs to the class-C beta-lactamase family.</text>
</comment>
<dbReference type="GO" id="GO:0030288">
    <property type="term" value="C:outer membrane-bounded periplasmic space"/>
    <property type="evidence" value="ECO:0007669"/>
    <property type="project" value="InterPro"/>
</dbReference>
<evidence type="ECO:0000256" key="2">
    <source>
        <dbReference type="ARBA" id="ARBA00007840"/>
    </source>
</evidence>
<protein>
    <recommendedName>
        <fullName evidence="5">Beta-lactamase</fullName>
        <ecNumber evidence="5">3.5.2.6</ecNumber>
    </recommendedName>
</protein>
<accession>A0A6L9S3B1</accession>
<dbReference type="EC" id="3.5.2.6" evidence="5"/>
<evidence type="ECO:0000256" key="3">
    <source>
        <dbReference type="ARBA" id="ARBA00022801"/>
    </source>
</evidence>
<evidence type="ECO:0000259" key="6">
    <source>
        <dbReference type="Pfam" id="PF00144"/>
    </source>
</evidence>
<organism evidence="7 8">
    <name type="scientific">Phytoactinopolyspora halotolerans</name>
    <dbReference type="NCBI Taxonomy" id="1981512"/>
    <lineage>
        <taxon>Bacteria</taxon>
        <taxon>Bacillati</taxon>
        <taxon>Actinomycetota</taxon>
        <taxon>Actinomycetes</taxon>
        <taxon>Jiangellales</taxon>
        <taxon>Jiangellaceae</taxon>
        <taxon>Phytoactinopolyspora</taxon>
    </lineage>
</organism>
<dbReference type="SUPFAM" id="SSF56601">
    <property type="entry name" value="beta-lactamase/transpeptidase-like"/>
    <property type="match status" value="1"/>
</dbReference>
<dbReference type="Gene3D" id="3.40.710.10">
    <property type="entry name" value="DD-peptidase/beta-lactamase superfamily"/>
    <property type="match status" value="1"/>
</dbReference>
<proteinExistence type="inferred from homology"/>
<dbReference type="InterPro" id="IPR001586">
    <property type="entry name" value="Beta-lactam_class-C_AS"/>
</dbReference>
<feature type="domain" description="Beta-lactamase-related" evidence="6">
    <location>
        <begin position="14"/>
        <end position="311"/>
    </location>
</feature>
<gene>
    <name evidence="7" type="ORF">G1H10_03940</name>
</gene>
<dbReference type="InterPro" id="IPR012338">
    <property type="entry name" value="Beta-lactam/transpept-like"/>
</dbReference>
<keyword evidence="3 5" id="KW-0378">Hydrolase</keyword>
<dbReference type="InterPro" id="IPR001466">
    <property type="entry name" value="Beta-lactam-related"/>
</dbReference>
<evidence type="ECO:0000313" key="7">
    <source>
        <dbReference type="EMBL" id="NED99310.1"/>
    </source>
</evidence>
<dbReference type="GO" id="GO:0046677">
    <property type="term" value="P:response to antibiotic"/>
    <property type="evidence" value="ECO:0007669"/>
    <property type="project" value="UniProtKB-UniRule"/>
</dbReference>
<dbReference type="Proteomes" id="UP000475214">
    <property type="component" value="Unassembled WGS sequence"/>
</dbReference>
<keyword evidence="4 5" id="KW-0046">Antibiotic resistance</keyword>
<dbReference type="InterPro" id="IPR050491">
    <property type="entry name" value="AmpC-like"/>
</dbReference>
<evidence type="ECO:0000256" key="1">
    <source>
        <dbReference type="ARBA" id="ARBA00001526"/>
    </source>
</evidence>
<dbReference type="Pfam" id="PF00144">
    <property type="entry name" value="Beta-lactamase"/>
    <property type="match status" value="1"/>
</dbReference>
<dbReference type="GO" id="GO:0008800">
    <property type="term" value="F:beta-lactamase activity"/>
    <property type="evidence" value="ECO:0007669"/>
    <property type="project" value="UniProtKB-UniRule"/>
</dbReference>
<dbReference type="PANTHER" id="PTHR46825">
    <property type="entry name" value="D-ALANYL-D-ALANINE-CARBOXYPEPTIDASE/ENDOPEPTIDASE AMPH"/>
    <property type="match status" value="1"/>
</dbReference>
<comment type="caution">
    <text evidence="7">The sequence shown here is derived from an EMBL/GenBank/DDBJ whole genome shotgun (WGS) entry which is preliminary data.</text>
</comment>
<dbReference type="PROSITE" id="PS00336">
    <property type="entry name" value="BETA_LACTAMASE_C"/>
    <property type="match status" value="1"/>
</dbReference>